<proteinExistence type="predicted"/>
<dbReference type="EMBL" id="AXCJ01000001">
    <property type="protein sequence ID" value="ETO91860.1"/>
    <property type="molecule type" value="Genomic_DNA"/>
</dbReference>
<comment type="caution">
    <text evidence="1">The sequence shown here is derived from an EMBL/GenBank/DDBJ whole genome shotgun (WGS) entry which is preliminary data.</text>
</comment>
<dbReference type="Proteomes" id="UP000018951">
    <property type="component" value="Unassembled WGS sequence"/>
</dbReference>
<evidence type="ECO:0000313" key="2">
    <source>
        <dbReference type="Proteomes" id="UP000018951"/>
    </source>
</evidence>
<sequence>MILYIVDYVNMAGNWVYNTVYSDKITTTNENNNYDDE</sequence>
<accession>W2V180</accession>
<dbReference type="AlphaFoldDB" id="W2V180"/>
<organism evidence="1 2">
    <name type="scientific">Candidatus Xenolissoclinum pacificiensis L6</name>
    <dbReference type="NCBI Taxonomy" id="1401685"/>
    <lineage>
        <taxon>Bacteria</taxon>
        <taxon>Pseudomonadati</taxon>
        <taxon>Pseudomonadota</taxon>
        <taxon>Alphaproteobacteria</taxon>
        <taxon>Rickettsiales</taxon>
        <taxon>Anaplasmataceae</taxon>
        <taxon>Candidatus Xenolissoclinum</taxon>
    </lineage>
</organism>
<name>W2V180_9RICK</name>
<keyword evidence="2" id="KW-1185">Reference proteome</keyword>
<gene>
    <name evidence="1" type="ORF">P857_1038</name>
</gene>
<reference evidence="1 2" key="1">
    <citation type="journal article" date="2013" name="PLoS ONE">
        <title>Bacterial endosymbiosis in a chordate host: long-term co-evolution and conservation of secondary metabolism.</title>
        <authorList>
            <person name="Kwan J.C."/>
            <person name="Schmidt E.W."/>
        </authorList>
    </citation>
    <scope>NUCLEOTIDE SEQUENCE [LARGE SCALE GENOMIC DNA]</scope>
    <source>
        <strain evidence="2">L6</strain>
    </source>
</reference>
<evidence type="ECO:0000313" key="1">
    <source>
        <dbReference type="EMBL" id="ETO91860.1"/>
    </source>
</evidence>
<protein>
    <submittedName>
        <fullName evidence="1">Uncharacterized protein</fullName>
    </submittedName>
</protein>